<protein>
    <submittedName>
        <fullName evidence="2">Minor tail protein</fullName>
    </submittedName>
</protein>
<dbReference type="KEGG" id="vg:55607733"/>
<feature type="domain" description="Siphovirus-type tail component RIFT-related" evidence="1">
    <location>
        <begin position="9"/>
        <end position="150"/>
    </location>
</feature>
<dbReference type="Gene3D" id="2.40.30.200">
    <property type="match status" value="1"/>
</dbReference>
<keyword evidence="3" id="KW-1185">Reference proteome</keyword>
<organism evidence="2 3">
    <name type="scientific">Anoxybacillus phage A403</name>
    <dbReference type="NCBI Taxonomy" id="2099336"/>
    <lineage>
        <taxon>Viruses</taxon>
        <taxon>Duplodnaviria</taxon>
        <taxon>Heunggongvirae</taxon>
        <taxon>Uroviricota</taxon>
        <taxon>Caudoviricetes</taxon>
        <taxon>Tandoganvirus</taxon>
        <taxon>Tandoganvirus A403</taxon>
    </lineage>
</organism>
<name>A0A2P1JTW0_9CAUD</name>
<evidence type="ECO:0000313" key="3">
    <source>
        <dbReference type="Proteomes" id="UP000240948"/>
    </source>
</evidence>
<dbReference type="InterPro" id="IPR008841">
    <property type="entry name" value="Siphovirus-type_tail_N"/>
</dbReference>
<evidence type="ECO:0000259" key="1">
    <source>
        <dbReference type="Pfam" id="PF05709"/>
    </source>
</evidence>
<reference evidence="2 3" key="1">
    <citation type="submission" date="2018-02" db="EMBL/GenBank/DDBJ databases">
        <title>Identification and Molecular Characterization of a Novel Bacteriophage isolated from Anoxybacillus caldiproteolyticus.</title>
        <authorList>
            <person name="Sahin E."/>
            <person name="Karaca B."/>
            <person name="Gursoy G.E."/>
            <person name="Coleri Cihan A."/>
        </authorList>
    </citation>
    <scope>NUCLEOTIDE SEQUENCE [LARGE SCALE GENOMIC DNA]</scope>
</reference>
<evidence type="ECO:0000313" key="2">
    <source>
        <dbReference type="EMBL" id="AVO22572.1"/>
    </source>
</evidence>
<proteinExistence type="predicted"/>
<dbReference type="EMBL" id="MG969427">
    <property type="protein sequence ID" value="AVO22572.1"/>
    <property type="molecule type" value="Genomic_DNA"/>
</dbReference>
<dbReference type="Pfam" id="PF05709">
    <property type="entry name" value="Sipho_tail"/>
    <property type="match status" value="1"/>
</dbReference>
<dbReference type="GeneID" id="55607733"/>
<accession>A0A2P1JTW0</accession>
<dbReference type="RefSeq" id="YP_009837542.1">
    <property type="nucleotide sequence ID" value="NC_048701.1"/>
</dbReference>
<dbReference type="Proteomes" id="UP000240948">
    <property type="component" value="Segment"/>
</dbReference>
<sequence length="305" mass="34732">MDVQITKKNGESFTLEQFDILVKDFIVSSIPLESEYGKVEGSNRNIDYGATYSTRTITVPFVLRARDLMDFPLLRDVLFSLVNDTESYYIREMRRAKKLSYAFVDPPEPPKMDDDSINQFVGGKRYLVRLQNTFDIEQIEKDGEGELVFETTELPLAESIGTTQDIQENGINADDELWGFGMGLIAEDEALKYTHTGTSFRIYNAGNVSIHPFQQDLKITIKQVIGSSSYFELRNLTNGTVFRVNEAVSDTQTIVLDGPNITSNGLNFLRKTNKGFIELSPGWNDFQIYGASRAIIEFDFRFYYL</sequence>